<accession>A0A0C3AAZ5</accession>
<dbReference type="Gene3D" id="2.60.120.620">
    <property type="entry name" value="q2cbj1_9rhob like domain"/>
    <property type="match status" value="1"/>
</dbReference>
<dbReference type="GO" id="GO:0031418">
    <property type="term" value="F:L-ascorbic acid binding"/>
    <property type="evidence" value="ECO:0007669"/>
    <property type="project" value="InterPro"/>
</dbReference>
<organism evidence="7 8">
    <name type="scientific">Scleroderma citrinum Foug A</name>
    <dbReference type="NCBI Taxonomy" id="1036808"/>
    <lineage>
        <taxon>Eukaryota</taxon>
        <taxon>Fungi</taxon>
        <taxon>Dikarya</taxon>
        <taxon>Basidiomycota</taxon>
        <taxon>Agaricomycotina</taxon>
        <taxon>Agaricomycetes</taxon>
        <taxon>Agaricomycetidae</taxon>
        <taxon>Boletales</taxon>
        <taxon>Sclerodermatineae</taxon>
        <taxon>Sclerodermataceae</taxon>
        <taxon>Scleroderma</taxon>
    </lineage>
</organism>
<evidence type="ECO:0000256" key="1">
    <source>
        <dbReference type="ARBA" id="ARBA00001961"/>
    </source>
</evidence>
<protein>
    <recommendedName>
        <fullName evidence="6">Fe2OG dioxygenase domain-containing protein</fullName>
    </recommendedName>
</protein>
<dbReference type="GO" id="GO:0004656">
    <property type="term" value="F:procollagen-proline 4-dioxygenase activity"/>
    <property type="evidence" value="ECO:0007669"/>
    <property type="project" value="TreeGrafter"/>
</dbReference>
<dbReference type="PANTHER" id="PTHR10869">
    <property type="entry name" value="PROLYL 4-HYDROXYLASE ALPHA SUBUNIT"/>
    <property type="match status" value="1"/>
</dbReference>
<dbReference type="Proteomes" id="UP000053989">
    <property type="component" value="Unassembled WGS sequence"/>
</dbReference>
<reference evidence="7 8" key="1">
    <citation type="submission" date="2014-04" db="EMBL/GenBank/DDBJ databases">
        <authorList>
            <consortium name="DOE Joint Genome Institute"/>
            <person name="Kuo A."/>
            <person name="Kohler A."/>
            <person name="Nagy L.G."/>
            <person name="Floudas D."/>
            <person name="Copeland A."/>
            <person name="Barry K.W."/>
            <person name="Cichocki N."/>
            <person name="Veneault-Fourrey C."/>
            <person name="LaButti K."/>
            <person name="Lindquist E.A."/>
            <person name="Lipzen A."/>
            <person name="Lundell T."/>
            <person name="Morin E."/>
            <person name="Murat C."/>
            <person name="Sun H."/>
            <person name="Tunlid A."/>
            <person name="Henrissat B."/>
            <person name="Grigoriev I.V."/>
            <person name="Hibbett D.S."/>
            <person name="Martin F."/>
            <person name="Nordberg H.P."/>
            <person name="Cantor M.N."/>
            <person name="Hua S.X."/>
        </authorList>
    </citation>
    <scope>NUCLEOTIDE SEQUENCE [LARGE SCALE GENOMIC DNA]</scope>
    <source>
        <strain evidence="7 8">Foug A</strain>
    </source>
</reference>
<evidence type="ECO:0000313" key="7">
    <source>
        <dbReference type="EMBL" id="KIM62067.1"/>
    </source>
</evidence>
<sequence length="262" mass="29174">MGHLLLPSSLSFVNPPVSILWNMPKKNSNAQSSRTAGTREDNLATPFFPDITPKNGLACHVLLESQIITINDFLSAEECSKLVRFIDGLPLELTPPKKKGEAQRVNYRFSVTSASFAEQLYSSLLPHLSSFRHSLPVGRSRSRDDTKVRLPHSCNSNIRMYKYTPLQHFGPHYDDSVKDAATGAKSEWTLLIYLTGIEDGVKGGETVFYKDQKGTPSEAIVAPLTRGTALLHRHGYECLLHEGSPVQKGTKYVLRSDLMFLE</sequence>
<dbReference type="HOGENOM" id="CLU_041456_0_1_1"/>
<evidence type="ECO:0000256" key="4">
    <source>
        <dbReference type="ARBA" id="ARBA00023002"/>
    </source>
</evidence>
<gene>
    <name evidence="7" type="ORF">SCLCIDRAFT_25286</name>
</gene>
<proteinExistence type="predicted"/>
<dbReference type="GO" id="GO:0005506">
    <property type="term" value="F:iron ion binding"/>
    <property type="evidence" value="ECO:0007669"/>
    <property type="project" value="InterPro"/>
</dbReference>
<dbReference type="Pfam" id="PF13640">
    <property type="entry name" value="2OG-FeII_Oxy_3"/>
    <property type="match status" value="1"/>
</dbReference>
<keyword evidence="2" id="KW-0479">Metal-binding</keyword>
<dbReference type="STRING" id="1036808.A0A0C3AAZ5"/>
<evidence type="ECO:0000259" key="6">
    <source>
        <dbReference type="PROSITE" id="PS51471"/>
    </source>
</evidence>
<keyword evidence="8" id="KW-1185">Reference proteome</keyword>
<dbReference type="PROSITE" id="PS51471">
    <property type="entry name" value="FE2OG_OXY"/>
    <property type="match status" value="1"/>
</dbReference>
<dbReference type="PANTHER" id="PTHR10869:SF236">
    <property type="entry name" value="PROLYL 4-HYDROXYLASE ALPHA SUBUNIT DOMAIN-CONTAINING PROTEIN"/>
    <property type="match status" value="1"/>
</dbReference>
<dbReference type="GO" id="GO:0005783">
    <property type="term" value="C:endoplasmic reticulum"/>
    <property type="evidence" value="ECO:0007669"/>
    <property type="project" value="TreeGrafter"/>
</dbReference>
<comment type="cofactor">
    <cofactor evidence="1">
        <name>L-ascorbate</name>
        <dbReference type="ChEBI" id="CHEBI:38290"/>
    </cofactor>
</comment>
<keyword evidence="5" id="KW-0408">Iron</keyword>
<dbReference type="EMBL" id="KN822045">
    <property type="protein sequence ID" value="KIM62067.1"/>
    <property type="molecule type" value="Genomic_DNA"/>
</dbReference>
<dbReference type="InterPro" id="IPR005123">
    <property type="entry name" value="Oxoglu/Fe-dep_dioxygenase_dom"/>
</dbReference>
<feature type="domain" description="Fe2OG dioxygenase" evidence="6">
    <location>
        <begin position="150"/>
        <end position="262"/>
    </location>
</feature>
<dbReference type="OrthoDB" id="69177at2759"/>
<evidence type="ECO:0000256" key="5">
    <source>
        <dbReference type="ARBA" id="ARBA00023004"/>
    </source>
</evidence>
<reference evidence="8" key="2">
    <citation type="submission" date="2015-01" db="EMBL/GenBank/DDBJ databases">
        <title>Evolutionary Origins and Diversification of the Mycorrhizal Mutualists.</title>
        <authorList>
            <consortium name="DOE Joint Genome Institute"/>
            <consortium name="Mycorrhizal Genomics Consortium"/>
            <person name="Kohler A."/>
            <person name="Kuo A."/>
            <person name="Nagy L.G."/>
            <person name="Floudas D."/>
            <person name="Copeland A."/>
            <person name="Barry K.W."/>
            <person name="Cichocki N."/>
            <person name="Veneault-Fourrey C."/>
            <person name="LaButti K."/>
            <person name="Lindquist E.A."/>
            <person name="Lipzen A."/>
            <person name="Lundell T."/>
            <person name="Morin E."/>
            <person name="Murat C."/>
            <person name="Riley R."/>
            <person name="Ohm R."/>
            <person name="Sun H."/>
            <person name="Tunlid A."/>
            <person name="Henrissat B."/>
            <person name="Grigoriev I.V."/>
            <person name="Hibbett D.S."/>
            <person name="Martin F."/>
        </authorList>
    </citation>
    <scope>NUCLEOTIDE SEQUENCE [LARGE SCALE GENOMIC DNA]</scope>
    <source>
        <strain evidence="8">Foug A</strain>
    </source>
</reference>
<name>A0A0C3AAZ5_9AGAM</name>
<dbReference type="InterPro" id="IPR045054">
    <property type="entry name" value="P4HA-like"/>
</dbReference>
<dbReference type="InterPro" id="IPR006620">
    <property type="entry name" value="Pro_4_hyd_alph"/>
</dbReference>
<evidence type="ECO:0000256" key="3">
    <source>
        <dbReference type="ARBA" id="ARBA00022964"/>
    </source>
</evidence>
<keyword evidence="4" id="KW-0560">Oxidoreductase</keyword>
<dbReference type="InParanoid" id="A0A0C3AAZ5"/>
<dbReference type="AlphaFoldDB" id="A0A0C3AAZ5"/>
<keyword evidence="3" id="KW-0223">Dioxygenase</keyword>
<dbReference type="SMART" id="SM00702">
    <property type="entry name" value="P4Hc"/>
    <property type="match status" value="1"/>
</dbReference>
<evidence type="ECO:0000313" key="8">
    <source>
        <dbReference type="Proteomes" id="UP000053989"/>
    </source>
</evidence>
<dbReference type="InterPro" id="IPR044862">
    <property type="entry name" value="Pro_4_hyd_alph_FE2OG_OXY"/>
</dbReference>
<evidence type="ECO:0000256" key="2">
    <source>
        <dbReference type="ARBA" id="ARBA00022723"/>
    </source>
</evidence>